<dbReference type="Gene3D" id="3.90.220.20">
    <property type="entry name" value="DNA methylase specificity domains"/>
    <property type="match status" value="1"/>
</dbReference>
<accession>A0AAW4BGI6</accession>
<keyword evidence="3" id="KW-0540">Nuclease</keyword>
<gene>
    <name evidence="3" type="ORF">ERJ77_18825</name>
</gene>
<dbReference type="EMBL" id="SCLC01000176">
    <property type="protein sequence ID" value="MBF4436509.1"/>
    <property type="molecule type" value="Genomic_DNA"/>
</dbReference>
<evidence type="ECO:0000313" key="3">
    <source>
        <dbReference type="EMBL" id="MBF4436509.1"/>
    </source>
</evidence>
<evidence type="ECO:0000313" key="4">
    <source>
        <dbReference type="Proteomes" id="UP000786185"/>
    </source>
</evidence>
<sequence>MIKLGCNTSLPSGWQWAEAGKVIDIRDGTHDSPKPVEVGIPLVTSKNLKNGKIDFSICTNISAEDHEQI</sequence>
<evidence type="ECO:0000256" key="2">
    <source>
        <dbReference type="ARBA" id="ARBA00023125"/>
    </source>
</evidence>
<feature type="non-terminal residue" evidence="3">
    <location>
        <position position="69"/>
    </location>
</feature>
<keyword evidence="1" id="KW-0680">Restriction system</keyword>
<dbReference type="InterPro" id="IPR044946">
    <property type="entry name" value="Restrct_endonuc_typeI_TRD_sf"/>
</dbReference>
<reference evidence="3" key="1">
    <citation type="journal article" date="2021" name="PeerJ">
        <title>Analysis of 44 Vibrio anguillarum genomes reveals high genetic diversity.</title>
        <authorList>
            <person name="Hansen M.J."/>
            <person name="Dalsgaard I."/>
        </authorList>
    </citation>
    <scope>NUCLEOTIDE SEQUENCE</scope>
    <source>
        <strain evidence="3">850617-1/1</strain>
    </source>
</reference>
<name>A0AAW4BGI6_VIBAN</name>
<protein>
    <submittedName>
        <fullName evidence="3">Restriction endonuclease subunit S</fullName>
    </submittedName>
</protein>
<dbReference type="GO" id="GO:0004519">
    <property type="term" value="F:endonuclease activity"/>
    <property type="evidence" value="ECO:0007669"/>
    <property type="project" value="UniProtKB-KW"/>
</dbReference>
<keyword evidence="2" id="KW-0238">DNA-binding</keyword>
<comment type="caution">
    <text evidence="3">The sequence shown here is derived from an EMBL/GenBank/DDBJ whole genome shotgun (WGS) entry which is preliminary data.</text>
</comment>
<dbReference type="AlphaFoldDB" id="A0AAW4BGI6"/>
<keyword evidence="3" id="KW-0255">Endonuclease</keyword>
<evidence type="ECO:0000256" key="1">
    <source>
        <dbReference type="ARBA" id="ARBA00022747"/>
    </source>
</evidence>
<dbReference type="GO" id="GO:0009307">
    <property type="term" value="P:DNA restriction-modification system"/>
    <property type="evidence" value="ECO:0007669"/>
    <property type="project" value="UniProtKB-KW"/>
</dbReference>
<dbReference type="SUPFAM" id="SSF116734">
    <property type="entry name" value="DNA methylase specificity domain"/>
    <property type="match status" value="1"/>
</dbReference>
<dbReference type="GO" id="GO:0003677">
    <property type="term" value="F:DNA binding"/>
    <property type="evidence" value="ECO:0007669"/>
    <property type="project" value="UniProtKB-KW"/>
</dbReference>
<dbReference type="Proteomes" id="UP000786185">
    <property type="component" value="Unassembled WGS sequence"/>
</dbReference>
<proteinExistence type="predicted"/>
<organism evidence="3 4">
    <name type="scientific">Vibrio anguillarum</name>
    <name type="common">Listonella anguillarum</name>
    <dbReference type="NCBI Taxonomy" id="55601"/>
    <lineage>
        <taxon>Bacteria</taxon>
        <taxon>Pseudomonadati</taxon>
        <taxon>Pseudomonadota</taxon>
        <taxon>Gammaproteobacteria</taxon>
        <taxon>Vibrionales</taxon>
        <taxon>Vibrionaceae</taxon>
        <taxon>Vibrio</taxon>
    </lineage>
</organism>
<keyword evidence="3" id="KW-0378">Hydrolase</keyword>